<accession>A0A5J4WT03</accession>
<evidence type="ECO:0000313" key="3">
    <source>
        <dbReference type="Proteomes" id="UP000324800"/>
    </source>
</evidence>
<dbReference type="EMBL" id="SNRW01001157">
    <property type="protein sequence ID" value="KAA6397535.1"/>
    <property type="molecule type" value="Genomic_DNA"/>
</dbReference>
<reference evidence="2 3" key="1">
    <citation type="submission" date="2019-03" db="EMBL/GenBank/DDBJ databases">
        <title>Single cell metagenomics reveals metabolic interactions within the superorganism composed of flagellate Streblomastix strix and complex community of Bacteroidetes bacteria on its surface.</title>
        <authorList>
            <person name="Treitli S.C."/>
            <person name="Kolisko M."/>
            <person name="Husnik F."/>
            <person name="Keeling P."/>
            <person name="Hampl V."/>
        </authorList>
    </citation>
    <scope>NUCLEOTIDE SEQUENCE [LARGE SCALE GENOMIC DNA]</scope>
    <source>
        <strain evidence="2">ST1C</strain>
    </source>
</reference>
<feature type="transmembrane region" description="Helical" evidence="1">
    <location>
        <begin position="106"/>
        <end position="125"/>
    </location>
</feature>
<dbReference type="AlphaFoldDB" id="A0A5J4WT03"/>
<dbReference type="PANTHER" id="PTHR31735">
    <property type="entry name" value="VACUOLAR MEMBRANE PROTEIN YPL162C"/>
    <property type="match status" value="1"/>
</dbReference>
<dbReference type="PANTHER" id="PTHR31735:SF1">
    <property type="entry name" value="VACUOLAR MEMBRANE PROTEIN YPL162C"/>
    <property type="match status" value="1"/>
</dbReference>
<dbReference type="GO" id="GO:0016020">
    <property type="term" value="C:membrane"/>
    <property type="evidence" value="ECO:0007669"/>
    <property type="project" value="TreeGrafter"/>
</dbReference>
<dbReference type="Proteomes" id="UP000324800">
    <property type="component" value="Unassembled WGS sequence"/>
</dbReference>
<keyword evidence="1" id="KW-0472">Membrane</keyword>
<feature type="transmembrane region" description="Helical" evidence="1">
    <location>
        <begin position="21"/>
        <end position="42"/>
    </location>
</feature>
<feature type="transmembrane region" description="Helical" evidence="1">
    <location>
        <begin position="48"/>
        <end position="68"/>
    </location>
</feature>
<protein>
    <submittedName>
        <fullName evidence="2">Uncharacterized protein</fullName>
    </submittedName>
</protein>
<dbReference type="InterPro" id="IPR022127">
    <property type="entry name" value="STIMATE/YPL162C"/>
</dbReference>
<keyword evidence="1" id="KW-1133">Transmembrane helix</keyword>
<evidence type="ECO:0000313" key="2">
    <source>
        <dbReference type="EMBL" id="KAA6397535.1"/>
    </source>
</evidence>
<organism evidence="2 3">
    <name type="scientific">Streblomastix strix</name>
    <dbReference type="NCBI Taxonomy" id="222440"/>
    <lineage>
        <taxon>Eukaryota</taxon>
        <taxon>Metamonada</taxon>
        <taxon>Preaxostyla</taxon>
        <taxon>Oxymonadida</taxon>
        <taxon>Streblomastigidae</taxon>
        <taxon>Streblomastix</taxon>
    </lineage>
</organism>
<dbReference type="OrthoDB" id="431202at2759"/>
<sequence>MRVFSKHKRPLRIWSYDVLKQTLGSILAHFFQFFVALFMTTPAIDGCIWFLTGYHLDCVLGVTVCQILRKQVDKFADKDAIRYKWMKTGYYGQPPKANRFWKQTGIWMVIIFISQCVCLLTLTIFKHPLIILHQFITKPLQNHPQLAAIIIMGVYPIIMSSVVFTIQDQLLARGKDQDNLTNEESQVDLKGMKKKQLRENLLGNKHIGQQQNGIQQSDIKSDEEIELDEDFVLGESK</sequence>
<feature type="transmembrane region" description="Helical" evidence="1">
    <location>
        <begin position="145"/>
        <end position="166"/>
    </location>
</feature>
<gene>
    <name evidence="2" type="ORF">EZS28_006938</name>
</gene>
<name>A0A5J4WT03_9EUKA</name>
<evidence type="ECO:0000256" key="1">
    <source>
        <dbReference type="SAM" id="Phobius"/>
    </source>
</evidence>
<dbReference type="Pfam" id="PF12400">
    <property type="entry name" value="STIMATE"/>
    <property type="match status" value="1"/>
</dbReference>
<proteinExistence type="predicted"/>
<keyword evidence="1" id="KW-0812">Transmembrane</keyword>
<comment type="caution">
    <text evidence="2">The sequence shown here is derived from an EMBL/GenBank/DDBJ whole genome shotgun (WGS) entry which is preliminary data.</text>
</comment>